<dbReference type="AlphaFoldDB" id="A0AB74UAM5"/>
<organism evidence="2">
    <name type="scientific">Salinicola endophyticus</name>
    <dbReference type="NCBI Taxonomy" id="1949083"/>
    <lineage>
        <taxon>Bacteria</taxon>
        <taxon>Pseudomonadati</taxon>
        <taxon>Pseudomonadota</taxon>
        <taxon>Gammaproteobacteria</taxon>
        <taxon>Oceanospirillales</taxon>
        <taxon>Halomonadaceae</taxon>
        <taxon>Salinicola</taxon>
    </lineage>
</organism>
<accession>A0AB74UAM5</accession>
<name>A0AB74UAM5_9GAMM</name>
<proteinExistence type="predicted"/>
<protein>
    <submittedName>
        <fullName evidence="2">Uncharacterized protein</fullName>
    </submittedName>
</protein>
<dbReference type="RefSeq" id="WP_353979468.1">
    <property type="nucleotide sequence ID" value="NZ_CP159578.1"/>
</dbReference>
<sequence>MRLTKHELARLPERKRSRRQPGSLASLAAEAGMPLGTLKSRVKTLVDRGYDRDKAIKLALETPIGPQGRPRNP</sequence>
<evidence type="ECO:0000313" key="2">
    <source>
        <dbReference type="EMBL" id="XCJ78469.1"/>
    </source>
</evidence>
<evidence type="ECO:0000256" key="1">
    <source>
        <dbReference type="SAM" id="MobiDB-lite"/>
    </source>
</evidence>
<feature type="region of interest" description="Disordered" evidence="1">
    <location>
        <begin position="1"/>
        <end position="30"/>
    </location>
</feature>
<feature type="compositionally biased region" description="Basic and acidic residues" evidence="1">
    <location>
        <begin position="1"/>
        <end position="14"/>
    </location>
</feature>
<dbReference type="EMBL" id="CP159578">
    <property type="protein sequence ID" value="XCJ78469.1"/>
    <property type="molecule type" value="Genomic_DNA"/>
</dbReference>
<reference evidence="2" key="1">
    <citation type="submission" date="2024-06" db="EMBL/GenBank/DDBJ databases">
        <title>Complete genome of Salinicola endophyticus HNIBRBA4755.</title>
        <authorList>
            <person name="Shin S.Y."/>
            <person name="Kang H."/>
            <person name="Song J."/>
        </authorList>
    </citation>
    <scope>NUCLEOTIDE SEQUENCE</scope>
    <source>
        <strain evidence="2">HNIBRBA4755</strain>
    </source>
</reference>
<gene>
    <name evidence="2" type="ORF">ABV408_13625</name>
</gene>